<dbReference type="EMBL" id="HBFR01027054">
    <property type="protein sequence ID" value="CAD8892324.1"/>
    <property type="molecule type" value="Transcribed_RNA"/>
</dbReference>
<dbReference type="InterPro" id="IPR001915">
    <property type="entry name" value="Peptidase_M48"/>
</dbReference>
<accession>A0A7S1BPF3</accession>
<keyword evidence="1 6" id="KW-0645">Protease</keyword>
<dbReference type="GO" id="GO:0016020">
    <property type="term" value="C:membrane"/>
    <property type="evidence" value="ECO:0007669"/>
    <property type="project" value="TreeGrafter"/>
</dbReference>
<evidence type="ECO:0000256" key="2">
    <source>
        <dbReference type="ARBA" id="ARBA00022723"/>
    </source>
</evidence>
<dbReference type="GO" id="GO:0046872">
    <property type="term" value="F:metal ion binding"/>
    <property type="evidence" value="ECO:0007669"/>
    <property type="project" value="UniProtKB-KW"/>
</dbReference>
<evidence type="ECO:0000256" key="3">
    <source>
        <dbReference type="ARBA" id="ARBA00022801"/>
    </source>
</evidence>
<comment type="cofactor">
    <cofactor evidence="6">
        <name>Zn(2+)</name>
        <dbReference type="ChEBI" id="CHEBI:29105"/>
    </cofactor>
    <text evidence="6">Binds 1 zinc ion per subunit.</text>
</comment>
<evidence type="ECO:0000256" key="4">
    <source>
        <dbReference type="ARBA" id="ARBA00022833"/>
    </source>
</evidence>
<keyword evidence="4 6" id="KW-0862">Zinc</keyword>
<feature type="domain" description="Peptidase M48" evidence="7">
    <location>
        <begin position="194"/>
        <end position="360"/>
    </location>
</feature>
<evidence type="ECO:0000313" key="8">
    <source>
        <dbReference type="EMBL" id="CAD8892324.1"/>
    </source>
</evidence>
<dbReference type="Pfam" id="PF01435">
    <property type="entry name" value="Peptidase_M48"/>
    <property type="match status" value="1"/>
</dbReference>
<keyword evidence="2" id="KW-0479">Metal-binding</keyword>
<dbReference type="PANTHER" id="PTHR22726">
    <property type="entry name" value="METALLOENDOPEPTIDASE OMA1"/>
    <property type="match status" value="1"/>
</dbReference>
<dbReference type="Gene3D" id="3.30.2010.10">
    <property type="entry name" value="Metalloproteases ('zincins'), catalytic domain"/>
    <property type="match status" value="1"/>
</dbReference>
<gene>
    <name evidence="8" type="ORF">CHYS00102_LOCUS19530</name>
</gene>
<organism evidence="8">
    <name type="scientific">Corethron hystrix</name>
    <dbReference type="NCBI Taxonomy" id="216773"/>
    <lineage>
        <taxon>Eukaryota</taxon>
        <taxon>Sar</taxon>
        <taxon>Stramenopiles</taxon>
        <taxon>Ochrophyta</taxon>
        <taxon>Bacillariophyta</taxon>
        <taxon>Coscinodiscophyceae</taxon>
        <taxon>Corethrophycidae</taxon>
        <taxon>Corethrales</taxon>
        <taxon>Corethraceae</taxon>
        <taxon>Corethron</taxon>
    </lineage>
</organism>
<evidence type="ECO:0000259" key="7">
    <source>
        <dbReference type="Pfam" id="PF01435"/>
    </source>
</evidence>
<dbReference type="PANTHER" id="PTHR22726:SF1">
    <property type="entry name" value="METALLOENDOPEPTIDASE OMA1, MITOCHONDRIAL"/>
    <property type="match status" value="1"/>
</dbReference>
<dbReference type="GO" id="GO:0004222">
    <property type="term" value="F:metalloendopeptidase activity"/>
    <property type="evidence" value="ECO:0007669"/>
    <property type="project" value="InterPro"/>
</dbReference>
<keyword evidence="3 6" id="KW-0378">Hydrolase</keyword>
<evidence type="ECO:0000256" key="5">
    <source>
        <dbReference type="ARBA" id="ARBA00023049"/>
    </source>
</evidence>
<sequence length="398" mass="45570">MSLRLPIFVSRSRVCRRVSATVIKIQFDRSDLPVHLFSSFSSRVTFQCPTVHCIQRSTIHRIQRTPVPSARRKISAGHAEKAGSSIYNLVAKGFKMIRIPALVFGIYELGKMQGVIEYLRDPEEFTNKILNKALEGINSRGINRDCEMHAKFERVGQRIVWAAKKVLAMNLIEARKTGDEEAEKHWINATESVQGPWTYILVESDDPNSFVTEILPRTIFVTSSFLEKVVENEDELALVIGQEVSNLIHDNHENHVSVVSKYIEVLILTLDPTEGLLSLLMVWIANILPRSMQMSVKKEKEREIEKAGIKVTAMACYNTRKGLELYRRMHKKGALEIEENSLRQFISTHSSTKERFESLWKESEIENLNKYPDSCLFIKHAFSKSVARVENSHLRENS</sequence>
<dbReference type="GO" id="GO:0051603">
    <property type="term" value="P:proteolysis involved in protein catabolic process"/>
    <property type="evidence" value="ECO:0007669"/>
    <property type="project" value="TreeGrafter"/>
</dbReference>
<evidence type="ECO:0000256" key="6">
    <source>
        <dbReference type="RuleBase" id="RU003983"/>
    </source>
</evidence>
<reference evidence="8" key="1">
    <citation type="submission" date="2021-01" db="EMBL/GenBank/DDBJ databases">
        <authorList>
            <person name="Corre E."/>
            <person name="Pelletier E."/>
            <person name="Niang G."/>
            <person name="Scheremetjew M."/>
            <person name="Finn R."/>
            <person name="Kale V."/>
            <person name="Holt S."/>
            <person name="Cochrane G."/>
            <person name="Meng A."/>
            <person name="Brown T."/>
            <person name="Cohen L."/>
        </authorList>
    </citation>
    <scope>NUCLEOTIDE SEQUENCE</scope>
    <source>
        <strain evidence="8">308</strain>
    </source>
</reference>
<dbReference type="InterPro" id="IPR051156">
    <property type="entry name" value="Mito/Outer_Membr_Metalloprot"/>
</dbReference>
<evidence type="ECO:0000256" key="1">
    <source>
        <dbReference type="ARBA" id="ARBA00022670"/>
    </source>
</evidence>
<comment type="similarity">
    <text evidence="6">Belongs to the peptidase M48 family.</text>
</comment>
<name>A0A7S1BPF3_9STRA</name>
<proteinExistence type="inferred from homology"/>
<keyword evidence="5 6" id="KW-0482">Metalloprotease</keyword>
<protein>
    <recommendedName>
        <fullName evidence="7">Peptidase M48 domain-containing protein</fullName>
    </recommendedName>
</protein>
<dbReference type="AlphaFoldDB" id="A0A7S1BPF3"/>